<evidence type="ECO:0000313" key="3">
    <source>
        <dbReference type="Proteomes" id="UP000322234"/>
    </source>
</evidence>
<protein>
    <submittedName>
        <fullName evidence="2">Uncharacterized protein</fullName>
    </submittedName>
</protein>
<organism evidence="2 3">
    <name type="scientific">Bos mutus</name>
    <name type="common">wild yak</name>
    <dbReference type="NCBI Taxonomy" id="72004"/>
    <lineage>
        <taxon>Eukaryota</taxon>
        <taxon>Metazoa</taxon>
        <taxon>Chordata</taxon>
        <taxon>Craniata</taxon>
        <taxon>Vertebrata</taxon>
        <taxon>Euteleostomi</taxon>
        <taxon>Mammalia</taxon>
        <taxon>Eutheria</taxon>
        <taxon>Laurasiatheria</taxon>
        <taxon>Artiodactyla</taxon>
        <taxon>Ruminantia</taxon>
        <taxon>Pecora</taxon>
        <taxon>Bovidae</taxon>
        <taxon>Bovinae</taxon>
        <taxon>Bos</taxon>
    </lineage>
</organism>
<reference evidence="2" key="1">
    <citation type="submission" date="2019-10" db="EMBL/GenBank/DDBJ databases">
        <title>The sequence and de novo assembly of the wild yak genome.</title>
        <authorList>
            <person name="Liu Y."/>
        </authorList>
    </citation>
    <scope>NUCLEOTIDE SEQUENCE [LARGE SCALE GENOMIC DNA]</scope>
    <source>
        <strain evidence="2">WY2019</strain>
    </source>
</reference>
<feature type="region of interest" description="Disordered" evidence="1">
    <location>
        <begin position="129"/>
        <end position="163"/>
    </location>
</feature>
<dbReference type="EMBL" id="VBQZ03000187">
    <property type="protein sequence ID" value="MXQ97295.1"/>
    <property type="molecule type" value="Genomic_DNA"/>
</dbReference>
<dbReference type="Proteomes" id="UP000322234">
    <property type="component" value="Unassembled WGS sequence"/>
</dbReference>
<evidence type="ECO:0000256" key="1">
    <source>
        <dbReference type="SAM" id="MobiDB-lite"/>
    </source>
</evidence>
<sequence length="163" mass="17704">MGAKEQVPTASGPVTRKCLIWLINKVVFISALLSEYQQDCLCDTLSPRLSLLTVPIEKMVLGLDEERLMDPEPSQESALSPELSLRPRACFEHLSSLTGSPTRDLTQGFLDGLTSLRPLSLPARDLERHEAGRGHSHGQVKVGVPTPGEAEACDSPENLNGFS</sequence>
<keyword evidence="3" id="KW-1185">Reference proteome</keyword>
<proteinExistence type="predicted"/>
<comment type="caution">
    <text evidence="2">The sequence shown here is derived from an EMBL/GenBank/DDBJ whole genome shotgun (WGS) entry which is preliminary data.</text>
</comment>
<dbReference type="AlphaFoldDB" id="A0A6B0S693"/>
<name>A0A6B0S693_9CETA</name>
<accession>A0A6B0S693</accession>
<gene>
    <name evidence="2" type="ORF">E5288_WYG003301</name>
</gene>
<evidence type="ECO:0000313" key="2">
    <source>
        <dbReference type="EMBL" id="MXQ97295.1"/>
    </source>
</evidence>